<dbReference type="PANTHER" id="PTHR48111">
    <property type="entry name" value="REGULATOR OF RPOS"/>
    <property type="match status" value="1"/>
</dbReference>
<keyword evidence="1 6" id="KW-0597">Phosphoprotein</keyword>
<evidence type="ECO:0000313" key="11">
    <source>
        <dbReference type="Proteomes" id="UP000285794"/>
    </source>
</evidence>
<evidence type="ECO:0000256" key="2">
    <source>
        <dbReference type="ARBA" id="ARBA00023012"/>
    </source>
</evidence>
<dbReference type="SUPFAM" id="SSF46894">
    <property type="entry name" value="C-terminal effector domain of the bipartite response regulators"/>
    <property type="match status" value="1"/>
</dbReference>
<protein>
    <submittedName>
        <fullName evidence="10">DNA-binding response regulator</fullName>
    </submittedName>
</protein>
<dbReference type="PROSITE" id="PS51755">
    <property type="entry name" value="OMPR_PHOB"/>
    <property type="match status" value="1"/>
</dbReference>
<comment type="caution">
    <text evidence="10">The sequence shown here is derived from an EMBL/GenBank/DDBJ whole genome shotgun (WGS) entry which is preliminary data.</text>
</comment>
<organism evidence="10 11">
    <name type="scientific">Ancylomarina euxinus</name>
    <dbReference type="NCBI Taxonomy" id="2283627"/>
    <lineage>
        <taxon>Bacteria</taxon>
        <taxon>Pseudomonadati</taxon>
        <taxon>Bacteroidota</taxon>
        <taxon>Bacteroidia</taxon>
        <taxon>Marinilabiliales</taxon>
        <taxon>Marinifilaceae</taxon>
        <taxon>Ancylomarina</taxon>
    </lineage>
</organism>
<dbReference type="InterPro" id="IPR039420">
    <property type="entry name" value="WalR-like"/>
</dbReference>
<dbReference type="OrthoDB" id="9790442at2"/>
<dbReference type="Pfam" id="PF00486">
    <property type="entry name" value="Trans_reg_C"/>
    <property type="match status" value="1"/>
</dbReference>
<dbReference type="InterPro" id="IPR036388">
    <property type="entry name" value="WH-like_DNA-bd_sf"/>
</dbReference>
<dbReference type="InterPro" id="IPR001789">
    <property type="entry name" value="Sig_transdc_resp-reg_receiver"/>
</dbReference>
<dbReference type="Gene3D" id="1.10.10.10">
    <property type="entry name" value="Winged helix-like DNA-binding domain superfamily/Winged helix DNA-binding domain"/>
    <property type="match status" value="1"/>
</dbReference>
<proteinExistence type="predicted"/>
<dbReference type="PANTHER" id="PTHR48111:SF40">
    <property type="entry name" value="PHOSPHATE REGULON TRANSCRIPTIONAL REGULATORY PROTEIN PHOB"/>
    <property type="match status" value="1"/>
</dbReference>
<dbReference type="AlphaFoldDB" id="A0A425Y006"/>
<dbReference type="Pfam" id="PF00072">
    <property type="entry name" value="Response_reg"/>
    <property type="match status" value="1"/>
</dbReference>
<dbReference type="CDD" id="cd17574">
    <property type="entry name" value="REC_OmpR"/>
    <property type="match status" value="1"/>
</dbReference>
<accession>A0A425Y006</accession>
<dbReference type="SUPFAM" id="SSF52172">
    <property type="entry name" value="CheY-like"/>
    <property type="match status" value="1"/>
</dbReference>
<feature type="domain" description="OmpR/PhoB-type" evidence="9">
    <location>
        <begin position="133"/>
        <end position="230"/>
    </location>
</feature>
<dbReference type="GO" id="GO:0000156">
    <property type="term" value="F:phosphorelay response regulator activity"/>
    <property type="evidence" value="ECO:0007669"/>
    <property type="project" value="TreeGrafter"/>
</dbReference>
<dbReference type="SMART" id="SM00862">
    <property type="entry name" value="Trans_reg_C"/>
    <property type="match status" value="1"/>
</dbReference>
<dbReference type="RefSeq" id="WP_125030982.1">
    <property type="nucleotide sequence ID" value="NZ_JAPXVP010000009.1"/>
</dbReference>
<dbReference type="Proteomes" id="UP000285794">
    <property type="component" value="Unassembled WGS sequence"/>
</dbReference>
<sequence length="233" mass="26361">MSTGKPPKILLVEDDPSLGMLMKDFLGMEGFDVTLAKDGVEGLSSYTSGHFDLCILDVMMPLMDGFTLAKKIRKKNEEIPIIFLTAKSLKEDKLNGFDLGGDDYITKPFDEDELVRRINAILKRSFKLIDETDCKCKIGMFDFDHSNLELLLNGELTRITKKEADVLILLCNSRNSLVKREDILVKVWGENDYFMGRSLDVFITKLRKHLKPDPAIKIENVHGVGFILTDGKK</sequence>
<evidence type="ECO:0000256" key="6">
    <source>
        <dbReference type="PROSITE-ProRule" id="PRU00169"/>
    </source>
</evidence>
<dbReference type="InterPro" id="IPR001867">
    <property type="entry name" value="OmpR/PhoB-type_DNA-bd"/>
</dbReference>
<evidence type="ECO:0000256" key="7">
    <source>
        <dbReference type="PROSITE-ProRule" id="PRU01091"/>
    </source>
</evidence>
<keyword evidence="3" id="KW-0805">Transcription regulation</keyword>
<reference evidence="10 11" key="1">
    <citation type="submission" date="2018-07" db="EMBL/GenBank/DDBJ databases">
        <title>Draft genome sequence of Ancylomarina sp. M1P.</title>
        <authorList>
            <person name="Yadav S."/>
            <person name="Villanueva L."/>
            <person name="Damste J.S.S."/>
        </authorList>
    </citation>
    <scope>NUCLEOTIDE SEQUENCE [LARGE SCALE GENOMIC DNA]</scope>
    <source>
        <strain evidence="10 11">M1P</strain>
    </source>
</reference>
<dbReference type="Gene3D" id="3.40.50.2300">
    <property type="match status" value="1"/>
</dbReference>
<keyword evidence="2" id="KW-0902">Two-component regulatory system</keyword>
<keyword evidence="5" id="KW-0804">Transcription</keyword>
<dbReference type="SMART" id="SM00448">
    <property type="entry name" value="REC"/>
    <property type="match status" value="1"/>
</dbReference>
<dbReference type="FunFam" id="3.40.50.2300:FF:000001">
    <property type="entry name" value="DNA-binding response regulator PhoB"/>
    <property type="match status" value="1"/>
</dbReference>
<dbReference type="PROSITE" id="PS50110">
    <property type="entry name" value="RESPONSE_REGULATORY"/>
    <property type="match status" value="1"/>
</dbReference>
<dbReference type="EMBL" id="QQWG01000010">
    <property type="protein sequence ID" value="RRG20983.1"/>
    <property type="molecule type" value="Genomic_DNA"/>
</dbReference>
<dbReference type="GO" id="GO:0006355">
    <property type="term" value="P:regulation of DNA-templated transcription"/>
    <property type="evidence" value="ECO:0007669"/>
    <property type="project" value="InterPro"/>
</dbReference>
<name>A0A425Y006_9BACT</name>
<keyword evidence="4 7" id="KW-0238">DNA-binding</keyword>
<evidence type="ECO:0000259" key="8">
    <source>
        <dbReference type="PROSITE" id="PS50110"/>
    </source>
</evidence>
<evidence type="ECO:0000313" key="10">
    <source>
        <dbReference type="EMBL" id="RRG20983.1"/>
    </source>
</evidence>
<evidence type="ECO:0000256" key="5">
    <source>
        <dbReference type="ARBA" id="ARBA00023163"/>
    </source>
</evidence>
<feature type="modified residue" description="4-aspartylphosphate" evidence="6">
    <location>
        <position position="57"/>
    </location>
</feature>
<evidence type="ECO:0000256" key="3">
    <source>
        <dbReference type="ARBA" id="ARBA00023015"/>
    </source>
</evidence>
<evidence type="ECO:0000256" key="1">
    <source>
        <dbReference type="ARBA" id="ARBA00022553"/>
    </source>
</evidence>
<dbReference type="InterPro" id="IPR016032">
    <property type="entry name" value="Sig_transdc_resp-reg_C-effctor"/>
</dbReference>
<gene>
    <name evidence="10" type="ORF">DWB61_11215</name>
</gene>
<keyword evidence="11" id="KW-1185">Reference proteome</keyword>
<dbReference type="GO" id="GO:0000976">
    <property type="term" value="F:transcription cis-regulatory region binding"/>
    <property type="evidence" value="ECO:0007669"/>
    <property type="project" value="TreeGrafter"/>
</dbReference>
<evidence type="ECO:0000259" key="9">
    <source>
        <dbReference type="PROSITE" id="PS51755"/>
    </source>
</evidence>
<dbReference type="Gene3D" id="6.10.250.690">
    <property type="match status" value="1"/>
</dbReference>
<feature type="DNA-binding region" description="OmpR/PhoB-type" evidence="7">
    <location>
        <begin position="133"/>
        <end position="230"/>
    </location>
</feature>
<feature type="domain" description="Response regulatory" evidence="8">
    <location>
        <begin position="8"/>
        <end position="122"/>
    </location>
</feature>
<dbReference type="GO" id="GO:0032993">
    <property type="term" value="C:protein-DNA complex"/>
    <property type="evidence" value="ECO:0007669"/>
    <property type="project" value="TreeGrafter"/>
</dbReference>
<dbReference type="InterPro" id="IPR011006">
    <property type="entry name" value="CheY-like_superfamily"/>
</dbReference>
<evidence type="ECO:0000256" key="4">
    <source>
        <dbReference type="ARBA" id="ARBA00023125"/>
    </source>
</evidence>
<dbReference type="CDD" id="cd00383">
    <property type="entry name" value="trans_reg_C"/>
    <property type="match status" value="1"/>
</dbReference>
<dbReference type="GO" id="GO:0005829">
    <property type="term" value="C:cytosol"/>
    <property type="evidence" value="ECO:0007669"/>
    <property type="project" value="TreeGrafter"/>
</dbReference>